<feature type="region of interest" description="Disordered" evidence="1">
    <location>
        <begin position="289"/>
        <end position="309"/>
    </location>
</feature>
<dbReference type="Gene3D" id="2.60.40.1120">
    <property type="entry name" value="Carboxypeptidase-like, regulatory domain"/>
    <property type="match status" value="1"/>
</dbReference>
<feature type="compositionally biased region" description="Low complexity" evidence="1">
    <location>
        <begin position="396"/>
        <end position="406"/>
    </location>
</feature>
<evidence type="ECO:0000313" key="5">
    <source>
        <dbReference type="Proteomes" id="UP001228643"/>
    </source>
</evidence>
<gene>
    <name evidence="4" type="ORF">QLS97_05295</name>
</gene>
<protein>
    <submittedName>
        <fullName evidence="4">Outer membrane beta-barrel protein</fullName>
    </submittedName>
</protein>
<evidence type="ECO:0000313" key="4">
    <source>
        <dbReference type="EMBL" id="MDI5949055.1"/>
    </source>
</evidence>
<feature type="domain" description="Outer membrane protein beta-barrel" evidence="3">
    <location>
        <begin position="444"/>
        <end position="730"/>
    </location>
</feature>
<accession>A0AAW6TNV8</accession>
<dbReference type="Proteomes" id="UP001228643">
    <property type="component" value="Unassembled WGS sequence"/>
</dbReference>
<dbReference type="Pfam" id="PF13715">
    <property type="entry name" value="CarbopepD_reg_2"/>
    <property type="match status" value="1"/>
</dbReference>
<keyword evidence="2" id="KW-0732">Signal</keyword>
<dbReference type="SUPFAM" id="SSF56935">
    <property type="entry name" value="Porins"/>
    <property type="match status" value="1"/>
</dbReference>
<reference evidence="4 5" key="1">
    <citation type="submission" date="2023-04" db="EMBL/GenBank/DDBJ databases">
        <title>Two novel species of Flavobacterium.</title>
        <authorList>
            <person name="Liu Q."/>
            <person name="Xin Y.-H."/>
        </authorList>
    </citation>
    <scope>NUCLEOTIDE SEQUENCE [LARGE SCALE GENOMIC DNA]</scope>
    <source>
        <strain evidence="4 5">LB2P87</strain>
    </source>
</reference>
<name>A0AAW6TNV8_9FLAO</name>
<dbReference type="EMBL" id="JASCRY010000001">
    <property type="protein sequence ID" value="MDI5949055.1"/>
    <property type="molecule type" value="Genomic_DNA"/>
</dbReference>
<feature type="signal peptide" evidence="2">
    <location>
        <begin position="1"/>
        <end position="19"/>
    </location>
</feature>
<organism evidence="4 5">
    <name type="scientific">Flavobacterium yafengii</name>
    <dbReference type="NCBI Taxonomy" id="3041253"/>
    <lineage>
        <taxon>Bacteria</taxon>
        <taxon>Pseudomonadati</taxon>
        <taxon>Bacteroidota</taxon>
        <taxon>Flavobacteriia</taxon>
        <taxon>Flavobacteriales</taxon>
        <taxon>Flavobacteriaceae</taxon>
        <taxon>Flavobacterium</taxon>
    </lineage>
</organism>
<feature type="compositionally biased region" description="Polar residues" evidence="1">
    <location>
        <begin position="486"/>
        <end position="498"/>
    </location>
</feature>
<dbReference type="InterPro" id="IPR008969">
    <property type="entry name" value="CarboxyPept-like_regulatory"/>
</dbReference>
<dbReference type="InterPro" id="IPR041700">
    <property type="entry name" value="OMP_b-brl_3"/>
</dbReference>
<dbReference type="RefSeq" id="WP_282714743.1">
    <property type="nucleotide sequence ID" value="NZ_JASCRY010000001.1"/>
</dbReference>
<feature type="compositionally biased region" description="Basic and acidic residues" evidence="1">
    <location>
        <begin position="363"/>
        <end position="381"/>
    </location>
</feature>
<proteinExistence type="predicted"/>
<comment type="caution">
    <text evidence="4">The sequence shown here is derived from an EMBL/GenBank/DDBJ whole genome shotgun (WGS) entry which is preliminary data.</text>
</comment>
<evidence type="ECO:0000259" key="3">
    <source>
        <dbReference type="Pfam" id="PF14905"/>
    </source>
</evidence>
<sequence>MSKLYFCLLFLLFCFSVNAQEEYVVKGTVLDVNTQIPLEAATVYFSNVKDSTVLEYTTTDKNGLFKISSKKYEKPIFLKISYIGYQTYVEEQKEISENKDFGKLYLLENVNALAGVTIKSEAPPIRVKKDTLEFHAGSFKVRPDSNVETLLKQLPGFEVDSDGKITVNGKEVTQFLVNGKTFFDRDGAMALKNLPAEIINKIQVSDFKTKKEELSKQESTSDYSTINLTIDEKKNKGFFGKFLGGFGTDERYESSMVMNFFNNKQKISVLASSNNINSSGFSMDEVFDSMGGGRNTRGSSGSTVSGSGKGITQSNLAGFNYTDEWMKDFDATASYNFSNTNTENASKSKQTNLLPTGNFSTESESKSRDENTGNKANLEVEYKINPTTRISVTPKLNLSNSNSNSSAENFSRDGDDALLNESISKSYRENKSTNFGNTINFNKAFQKKSRNLSFVFTNNNTRSGSDVLTESKTIFHQDGQSDDVRNQMSNNENTNDSYSADIEYTEPITDSIRIRFGADFDWTNGMKDLKTFDFNADSQSYSVLNESLTNFITSRQNSVSPKVGITFEKNKFTFNLNSSTSIIDFDNHSLYLNKVIDLNKKYVLPYGRAQIRYKLDRSKFITLRYDYSNSLPSSSQLLAVENLANPLNTIIGNPNLNPNEKHSANVNFRNFDFRTRSGYTLFVKGDYNNSEVISISVYDASRKRTTTYENISGTYATAIGGNWNQSIKREAHTLRYGIGLNSSYSFDKGFTNGVLYSAKSLGITPRVYLNYDYGEVLTIAPSYGLSYNESKYSNYVTSGSANVVHRINLQTTSYWPKNWVFGNDFGYTYNSRIASGFKKDFYLWNTSLSYGFFDKNMIAKVKVYDVLNQNQNFSRTISATAIRDEENTILKRYAMFSLTYKIQDFSGMKKLPKGGNRREGSRDAMGEN</sequence>
<evidence type="ECO:0000256" key="1">
    <source>
        <dbReference type="SAM" id="MobiDB-lite"/>
    </source>
</evidence>
<feature type="region of interest" description="Disordered" evidence="1">
    <location>
        <begin position="478"/>
        <end position="498"/>
    </location>
</feature>
<evidence type="ECO:0000256" key="2">
    <source>
        <dbReference type="SAM" id="SignalP"/>
    </source>
</evidence>
<dbReference type="Pfam" id="PF14905">
    <property type="entry name" value="OMP_b-brl_3"/>
    <property type="match status" value="2"/>
</dbReference>
<feature type="region of interest" description="Disordered" evidence="1">
    <location>
        <begin position="393"/>
        <end position="414"/>
    </location>
</feature>
<feature type="chain" id="PRO_5043711901" evidence="2">
    <location>
        <begin position="20"/>
        <end position="928"/>
    </location>
</feature>
<dbReference type="AlphaFoldDB" id="A0AAW6TNV8"/>
<feature type="domain" description="Outer membrane protein beta-barrel" evidence="3">
    <location>
        <begin position="767"/>
        <end position="900"/>
    </location>
</feature>
<feature type="compositionally biased region" description="Polar residues" evidence="1">
    <location>
        <begin position="341"/>
        <end position="362"/>
    </location>
</feature>
<feature type="compositionally biased region" description="Low complexity" evidence="1">
    <location>
        <begin position="296"/>
        <end position="306"/>
    </location>
</feature>
<keyword evidence="5" id="KW-1185">Reference proteome</keyword>
<dbReference type="SUPFAM" id="SSF49464">
    <property type="entry name" value="Carboxypeptidase regulatory domain-like"/>
    <property type="match status" value="1"/>
</dbReference>
<feature type="region of interest" description="Disordered" evidence="1">
    <location>
        <begin position="341"/>
        <end position="381"/>
    </location>
</feature>